<proteinExistence type="predicted"/>
<dbReference type="EnsemblPlants" id="OGLUM06G06570.1">
    <property type="protein sequence ID" value="OGLUM06G06570.1"/>
    <property type="gene ID" value="OGLUM06G06570"/>
</dbReference>
<reference evidence="1" key="1">
    <citation type="submission" date="2015-04" db="UniProtKB">
        <authorList>
            <consortium name="EnsemblPlants"/>
        </authorList>
    </citation>
    <scope>IDENTIFICATION</scope>
</reference>
<evidence type="ECO:0000313" key="1">
    <source>
        <dbReference type="EnsemblPlants" id="OGLUM06G06570.1"/>
    </source>
</evidence>
<dbReference type="Proteomes" id="UP000026961">
    <property type="component" value="Chromosome 6"/>
</dbReference>
<name>A0A0E0A6B1_9ORYZ</name>
<organism evidence="1">
    <name type="scientific">Oryza glumipatula</name>
    <dbReference type="NCBI Taxonomy" id="40148"/>
    <lineage>
        <taxon>Eukaryota</taxon>
        <taxon>Viridiplantae</taxon>
        <taxon>Streptophyta</taxon>
        <taxon>Embryophyta</taxon>
        <taxon>Tracheophyta</taxon>
        <taxon>Spermatophyta</taxon>
        <taxon>Magnoliopsida</taxon>
        <taxon>Liliopsida</taxon>
        <taxon>Poales</taxon>
        <taxon>Poaceae</taxon>
        <taxon>BOP clade</taxon>
        <taxon>Oryzoideae</taxon>
        <taxon>Oryzeae</taxon>
        <taxon>Oryzinae</taxon>
        <taxon>Oryza</taxon>
    </lineage>
</organism>
<accession>A0A0E0A6B1</accession>
<dbReference type="AlphaFoldDB" id="A0A0E0A6B1"/>
<sequence>MTLEEASTDWSTLRSKATLLLVVDVITGKYHKAVVVHTSRRLTLPPGQVGWTPRLHRTTSIFTIESYLHP</sequence>
<keyword evidence="2" id="KW-1185">Reference proteome</keyword>
<dbReference type="Gramene" id="OGLUM06G06570.1">
    <property type="protein sequence ID" value="OGLUM06G06570.1"/>
    <property type="gene ID" value="OGLUM06G06570"/>
</dbReference>
<protein>
    <submittedName>
        <fullName evidence="1">Uncharacterized protein</fullName>
    </submittedName>
</protein>
<reference evidence="1" key="2">
    <citation type="submission" date="2018-05" db="EMBL/GenBank/DDBJ databases">
        <title>OgluRS3 (Oryza glumaepatula Reference Sequence Version 3).</title>
        <authorList>
            <person name="Zhang J."/>
            <person name="Kudrna D."/>
            <person name="Lee S."/>
            <person name="Talag J."/>
            <person name="Welchert J."/>
            <person name="Wing R.A."/>
        </authorList>
    </citation>
    <scope>NUCLEOTIDE SEQUENCE [LARGE SCALE GENOMIC DNA]</scope>
</reference>
<dbReference type="HOGENOM" id="CLU_2761912_0_0_1"/>
<evidence type="ECO:0000313" key="2">
    <source>
        <dbReference type="Proteomes" id="UP000026961"/>
    </source>
</evidence>